<proteinExistence type="predicted"/>
<accession>A0A094ZVD8</accession>
<reference evidence="1" key="1">
    <citation type="journal article" date="2012" name="Nat. Genet.">
        <title>Whole-genome sequence of Schistosoma haematobium.</title>
        <authorList>
            <person name="Young N.D."/>
            <person name="Jex A.R."/>
            <person name="Li B."/>
            <person name="Liu S."/>
            <person name="Yang L."/>
            <person name="Xiong Z."/>
            <person name="Li Y."/>
            <person name="Cantacessi C."/>
            <person name="Hall R.S."/>
            <person name="Xu X."/>
            <person name="Chen F."/>
            <person name="Wu X."/>
            <person name="Zerlotini A."/>
            <person name="Oliveira G."/>
            <person name="Hofmann A."/>
            <person name="Zhang G."/>
            <person name="Fang X."/>
            <person name="Kang Y."/>
            <person name="Campbell B.E."/>
            <person name="Loukas A."/>
            <person name="Ranganathan S."/>
            <person name="Rollinson D."/>
            <person name="Rinaldi G."/>
            <person name="Brindley P.J."/>
            <person name="Yang H."/>
            <person name="Wang J."/>
            <person name="Wang J."/>
            <person name="Gasser R.B."/>
        </authorList>
    </citation>
    <scope>NUCLEOTIDE SEQUENCE [LARGE SCALE GENOMIC DNA]</scope>
</reference>
<sequence>MSYEKKCCIQSKFCLALPNKIDQDRLENNYAYVHIKEIQLKCKKLSNIKSTTILNDRTTEEKCIAMKYIF</sequence>
<dbReference type="EMBL" id="KL250990">
    <property type="protein sequence ID" value="KGB38222.1"/>
    <property type="molecule type" value="Genomic_DNA"/>
</dbReference>
<name>A0A094ZVD8_SCHHA</name>
<protein>
    <submittedName>
        <fullName evidence="1">Uncharacterized protein</fullName>
    </submittedName>
</protein>
<evidence type="ECO:0000313" key="1">
    <source>
        <dbReference type="EMBL" id="KGB38222.1"/>
    </source>
</evidence>
<dbReference type="AlphaFoldDB" id="A0A094ZVD8"/>
<organism evidence="1">
    <name type="scientific">Schistosoma haematobium</name>
    <name type="common">Blood fluke</name>
    <dbReference type="NCBI Taxonomy" id="6185"/>
    <lineage>
        <taxon>Eukaryota</taxon>
        <taxon>Metazoa</taxon>
        <taxon>Spiralia</taxon>
        <taxon>Lophotrochozoa</taxon>
        <taxon>Platyhelminthes</taxon>
        <taxon>Trematoda</taxon>
        <taxon>Digenea</taxon>
        <taxon>Strigeidida</taxon>
        <taxon>Schistosomatoidea</taxon>
        <taxon>Schistosomatidae</taxon>
        <taxon>Schistosoma</taxon>
    </lineage>
</organism>
<gene>
    <name evidence="1" type="ORF">MS3_06600</name>
</gene>